<evidence type="ECO:0000313" key="6">
    <source>
        <dbReference type="Proteomes" id="UP000540423"/>
    </source>
</evidence>
<dbReference type="InterPro" id="IPR036271">
    <property type="entry name" value="Tet_transcr_reg_TetR-rel_C_sf"/>
</dbReference>
<dbReference type="Pfam" id="PF02909">
    <property type="entry name" value="TetR_C_1"/>
    <property type="match status" value="1"/>
</dbReference>
<evidence type="ECO:0000256" key="3">
    <source>
        <dbReference type="SAM" id="MobiDB-lite"/>
    </source>
</evidence>
<dbReference type="GO" id="GO:0045892">
    <property type="term" value="P:negative regulation of DNA-templated transcription"/>
    <property type="evidence" value="ECO:0007669"/>
    <property type="project" value="InterPro"/>
</dbReference>
<evidence type="ECO:0000313" key="5">
    <source>
        <dbReference type="EMBL" id="MBB6435588.1"/>
    </source>
</evidence>
<evidence type="ECO:0000256" key="2">
    <source>
        <dbReference type="ARBA" id="ARBA00023163"/>
    </source>
</evidence>
<comment type="caution">
    <text evidence="5">The sequence shown here is derived from an EMBL/GenBank/DDBJ whole genome shotgun (WGS) entry which is preliminary data.</text>
</comment>
<evidence type="ECO:0000259" key="4">
    <source>
        <dbReference type="Pfam" id="PF02909"/>
    </source>
</evidence>
<dbReference type="RefSeq" id="WP_229923526.1">
    <property type="nucleotide sequence ID" value="NZ_BNBN01000007.1"/>
</dbReference>
<dbReference type="Gene3D" id="1.10.357.10">
    <property type="entry name" value="Tetracycline Repressor, domain 2"/>
    <property type="match status" value="1"/>
</dbReference>
<evidence type="ECO:0000256" key="1">
    <source>
        <dbReference type="ARBA" id="ARBA00023015"/>
    </source>
</evidence>
<reference evidence="5 6" key="1">
    <citation type="submission" date="2020-08" db="EMBL/GenBank/DDBJ databases">
        <title>Genomic Encyclopedia of Type Strains, Phase IV (KMG-IV): sequencing the most valuable type-strain genomes for metagenomic binning, comparative biology and taxonomic classification.</title>
        <authorList>
            <person name="Goeker M."/>
        </authorList>
    </citation>
    <scope>NUCLEOTIDE SEQUENCE [LARGE SCALE GENOMIC DNA]</scope>
    <source>
        <strain evidence="5 6">DSM 40141</strain>
    </source>
</reference>
<feature type="domain" description="Tetracycline repressor TetR C-terminal" evidence="4">
    <location>
        <begin position="26"/>
        <end position="140"/>
    </location>
</feature>
<gene>
    <name evidence="5" type="ORF">HNQ79_002045</name>
</gene>
<dbReference type="Proteomes" id="UP000540423">
    <property type="component" value="Unassembled WGS sequence"/>
</dbReference>
<keyword evidence="2" id="KW-0804">Transcription</keyword>
<accession>A0A7X0HDI6</accession>
<name>A0A7X0HDI6_9ACTN</name>
<proteinExistence type="predicted"/>
<dbReference type="EMBL" id="JACHEM010000004">
    <property type="protein sequence ID" value="MBB6435588.1"/>
    <property type="molecule type" value="Genomic_DNA"/>
</dbReference>
<sequence>MTVEDTGFQAATVPSQPGISDDATKSRALLGPRTLHSLEVSLAGLRGMTGFTDPELISVIIALQSFATGIARMEVETTEAAEETGLDHESFWAGQQPYLERAMASGVYPVMAGLADDTFNYEFDHFEFGLERMLDGFEVRVADGEAGARQE</sequence>
<dbReference type="InterPro" id="IPR004111">
    <property type="entry name" value="Repressor_TetR_C"/>
</dbReference>
<protein>
    <recommendedName>
        <fullName evidence="4">Tetracycline repressor TetR C-terminal domain-containing protein</fullName>
    </recommendedName>
</protein>
<dbReference type="AlphaFoldDB" id="A0A7X0HDI6"/>
<feature type="region of interest" description="Disordered" evidence="3">
    <location>
        <begin position="1"/>
        <end position="24"/>
    </location>
</feature>
<dbReference type="SUPFAM" id="SSF48498">
    <property type="entry name" value="Tetracyclin repressor-like, C-terminal domain"/>
    <property type="match status" value="1"/>
</dbReference>
<keyword evidence="1" id="KW-0805">Transcription regulation</keyword>
<organism evidence="5 6">
    <name type="scientific">Streptomyces candidus</name>
    <dbReference type="NCBI Taxonomy" id="67283"/>
    <lineage>
        <taxon>Bacteria</taxon>
        <taxon>Bacillati</taxon>
        <taxon>Actinomycetota</taxon>
        <taxon>Actinomycetes</taxon>
        <taxon>Kitasatosporales</taxon>
        <taxon>Streptomycetaceae</taxon>
        <taxon>Streptomyces</taxon>
    </lineage>
</organism>
<keyword evidence="6" id="KW-1185">Reference proteome</keyword>